<dbReference type="InterPro" id="IPR001680">
    <property type="entry name" value="WD40_rpt"/>
</dbReference>
<dbReference type="Gene3D" id="3.40.50.300">
    <property type="entry name" value="P-loop containing nucleotide triphosphate hydrolases"/>
    <property type="match status" value="1"/>
</dbReference>
<reference evidence="7" key="1">
    <citation type="journal article" date="2017" name="Genome Biol.">
        <title>Comparative genomics reveals high biological diversity and specific adaptations in the industrially and medically important fungal genus Aspergillus.</title>
        <authorList>
            <person name="de Vries R.P."/>
            <person name="Riley R."/>
            <person name="Wiebenga A."/>
            <person name="Aguilar-Osorio G."/>
            <person name="Amillis S."/>
            <person name="Uchima C.A."/>
            <person name="Anderluh G."/>
            <person name="Asadollahi M."/>
            <person name="Askin M."/>
            <person name="Barry K."/>
            <person name="Battaglia E."/>
            <person name="Bayram O."/>
            <person name="Benocci T."/>
            <person name="Braus-Stromeyer S.A."/>
            <person name="Caldana C."/>
            <person name="Canovas D."/>
            <person name="Cerqueira G.C."/>
            <person name="Chen F."/>
            <person name="Chen W."/>
            <person name="Choi C."/>
            <person name="Clum A."/>
            <person name="Dos Santos R.A."/>
            <person name="Damasio A.R."/>
            <person name="Diallinas G."/>
            <person name="Emri T."/>
            <person name="Fekete E."/>
            <person name="Flipphi M."/>
            <person name="Freyberg S."/>
            <person name="Gallo A."/>
            <person name="Gournas C."/>
            <person name="Habgood R."/>
            <person name="Hainaut M."/>
            <person name="Harispe M.L."/>
            <person name="Henrissat B."/>
            <person name="Hilden K.S."/>
            <person name="Hope R."/>
            <person name="Hossain A."/>
            <person name="Karabika E."/>
            <person name="Karaffa L."/>
            <person name="Karanyi Z."/>
            <person name="Krasevec N."/>
            <person name="Kuo A."/>
            <person name="Kusch H."/>
            <person name="LaButti K."/>
            <person name="Lagendijk E.L."/>
            <person name="Lapidus A."/>
            <person name="Levasseur A."/>
            <person name="Lindquist E."/>
            <person name="Lipzen A."/>
            <person name="Logrieco A.F."/>
            <person name="MacCabe A."/>
            <person name="Maekelae M.R."/>
            <person name="Malavazi I."/>
            <person name="Melin P."/>
            <person name="Meyer V."/>
            <person name="Mielnichuk N."/>
            <person name="Miskei M."/>
            <person name="Molnar A.P."/>
            <person name="Mule G."/>
            <person name="Ngan C.Y."/>
            <person name="Orejas M."/>
            <person name="Orosz E."/>
            <person name="Ouedraogo J.P."/>
            <person name="Overkamp K.M."/>
            <person name="Park H.-S."/>
            <person name="Perrone G."/>
            <person name="Piumi F."/>
            <person name="Punt P.J."/>
            <person name="Ram A.F."/>
            <person name="Ramon A."/>
            <person name="Rauscher S."/>
            <person name="Record E."/>
            <person name="Riano-Pachon D.M."/>
            <person name="Robert V."/>
            <person name="Roehrig J."/>
            <person name="Ruller R."/>
            <person name="Salamov A."/>
            <person name="Salih N.S."/>
            <person name="Samson R.A."/>
            <person name="Sandor E."/>
            <person name="Sanguinetti M."/>
            <person name="Schuetze T."/>
            <person name="Sepcic K."/>
            <person name="Shelest E."/>
            <person name="Sherlock G."/>
            <person name="Sophianopoulou V."/>
            <person name="Squina F.M."/>
            <person name="Sun H."/>
            <person name="Susca A."/>
            <person name="Todd R.B."/>
            <person name="Tsang A."/>
            <person name="Unkles S.E."/>
            <person name="van de Wiele N."/>
            <person name="van Rossen-Uffink D."/>
            <person name="Oliveira J.V."/>
            <person name="Vesth T.C."/>
            <person name="Visser J."/>
            <person name="Yu J.-H."/>
            <person name="Zhou M."/>
            <person name="Andersen M.R."/>
            <person name="Archer D.B."/>
            <person name="Baker S.E."/>
            <person name="Benoit I."/>
            <person name="Brakhage A.A."/>
            <person name="Braus G.H."/>
            <person name="Fischer R."/>
            <person name="Frisvad J.C."/>
            <person name="Goldman G.H."/>
            <person name="Houbraken J."/>
            <person name="Oakley B."/>
            <person name="Pocsi I."/>
            <person name="Scazzocchio C."/>
            <person name="Seiboth B."/>
            <person name="vanKuyk P.A."/>
            <person name="Wortman J."/>
            <person name="Dyer P.S."/>
            <person name="Grigoriev I.V."/>
        </authorList>
    </citation>
    <scope>NUCLEOTIDE SEQUENCE [LARGE SCALE GENOMIC DNA]</scope>
    <source>
        <strain evidence="7">ATCC 16872 / CBS 172.66 / WB 5094</strain>
    </source>
</reference>
<evidence type="ECO:0000313" key="6">
    <source>
        <dbReference type="EMBL" id="OJJ98902.1"/>
    </source>
</evidence>
<feature type="repeat" description="WD" evidence="3">
    <location>
        <begin position="1299"/>
        <end position="1340"/>
    </location>
</feature>
<dbReference type="RefSeq" id="XP_020055242.1">
    <property type="nucleotide sequence ID" value="XM_020196460.1"/>
</dbReference>
<keyword evidence="7" id="KW-1185">Reference proteome</keyword>
<evidence type="ECO:0000256" key="4">
    <source>
        <dbReference type="SAM" id="MobiDB-lite"/>
    </source>
</evidence>
<feature type="region of interest" description="Disordered" evidence="4">
    <location>
        <begin position="1"/>
        <end position="44"/>
    </location>
</feature>
<dbReference type="STRING" id="690307.A0A1L9WRZ1"/>
<feature type="repeat" description="WD" evidence="3">
    <location>
        <begin position="1089"/>
        <end position="1130"/>
    </location>
</feature>
<organism evidence="6 7">
    <name type="scientific">Aspergillus aculeatus (strain ATCC 16872 / CBS 172.66 / WB 5094)</name>
    <dbReference type="NCBI Taxonomy" id="690307"/>
    <lineage>
        <taxon>Eukaryota</taxon>
        <taxon>Fungi</taxon>
        <taxon>Dikarya</taxon>
        <taxon>Ascomycota</taxon>
        <taxon>Pezizomycotina</taxon>
        <taxon>Eurotiomycetes</taxon>
        <taxon>Eurotiomycetidae</taxon>
        <taxon>Eurotiales</taxon>
        <taxon>Aspergillaceae</taxon>
        <taxon>Aspergillus</taxon>
        <taxon>Aspergillus subgen. Circumdati</taxon>
    </lineage>
</organism>
<evidence type="ECO:0000313" key="7">
    <source>
        <dbReference type="Proteomes" id="UP000184546"/>
    </source>
</evidence>
<feature type="repeat" description="WD" evidence="3">
    <location>
        <begin position="963"/>
        <end position="1004"/>
    </location>
</feature>
<dbReference type="Proteomes" id="UP000184546">
    <property type="component" value="Unassembled WGS sequence"/>
</dbReference>
<dbReference type="InterPro" id="IPR050349">
    <property type="entry name" value="WD_LIS1/nudF_dynein_reg"/>
</dbReference>
<protein>
    <recommendedName>
        <fullName evidence="5">Nephrocystin 3-like N-terminal domain-containing protein</fullName>
    </recommendedName>
</protein>
<dbReference type="InterPro" id="IPR027417">
    <property type="entry name" value="P-loop_NTPase"/>
</dbReference>
<feature type="repeat" description="WD" evidence="3">
    <location>
        <begin position="1047"/>
        <end position="1083"/>
    </location>
</feature>
<dbReference type="Pfam" id="PF00400">
    <property type="entry name" value="WD40"/>
    <property type="match status" value="13"/>
</dbReference>
<name>A0A1L9WRZ1_ASPA1</name>
<dbReference type="InterPro" id="IPR015943">
    <property type="entry name" value="WD40/YVTN_repeat-like_dom_sf"/>
</dbReference>
<dbReference type="PROSITE" id="PS50294">
    <property type="entry name" value="WD_REPEATS_REGION"/>
    <property type="match status" value="13"/>
</dbReference>
<gene>
    <name evidence="6" type="ORF">ASPACDRAFT_121692</name>
</gene>
<feature type="repeat" description="WD" evidence="3">
    <location>
        <begin position="1005"/>
        <end position="1046"/>
    </location>
</feature>
<dbReference type="OrthoDB" id="674604at2759"/>
<feature type="domain" description="Nephrocystin 3-like N-terminal" evidence="5">
    <location>
        <begin position="336"/>
        <end position="493"/>
    </location>
</feature>
<dbReference type="InterPro" id="IPR056884">
    <property type="entry name" value="NPHP3-like_N"/>
</dbReference>
<feature type="repeat" description="WD" evidence="3">
    <location>
        <begin position="1215"/>
        <end position="1256"/>
    </location>
</feature>
<dbReference type="VEuPathDB" id="FungiDB:ASPACDRAFT_121692"/>
<dbReference type="SMART" id="SM00320">
    <property type="entry name" value="WD40"/>
    <property type="match status" value="14"/>
</dbReference>
<dbReference type="InterPro" id="IPR019775">
    <property type="entry name" value="WD40_repeat_CS"/>
</dbReference>
<evidence type="ECO:0000256" key="1">
    <source>
        <dbReference type="ARBA" id="ARBA00022574"/>
    </source>
</evidence>
<sequence length="1496" mass="166502">MSSPGNFFNHLFHRQKKTEKPATQLRHKETQKNPITDTFQPLPHRPADQLIQSTQTSRPRDLWQAAYDQLDKSQRHVLSINKKLIKPGTENNILGNSIDQVIQITKEEYEKYHQTADGNFHKASRKIINAALSFKDIIGAVAALDPTQHAASVWNIVSLGLTMAKSYSASREALFESSEYLAEILTYGAFIEKNFYENRNTVTSSCPVEEALIKLYKAILCYTAQIQKIHDASIGQKIFNTVTNNLQRSLTILQAVAEAEKIKLNQWISLDHYLRHEQDASNILHRINGLADSTNQLLAQSYLDKLSFAEGASFDSFINQHEDFCLPDTRTGLLDEVSMWARSKGSFIFWLNGMAGTGKSTIARTVARFFQEQGLLGATFFFKRGEADRGNSKRFISTVTKQLVNEYPELKKEVLHAVENNPEIMTKSLNIQFEKLFYQPLTKLQPHPTPTIIIVVDALDECDGESDSQLILHLLFKMQDIKSVHLRVFLTSRPEFPIRHGFNNHQDYRDLILHELPKPMIEHDIRVFLEYKLSKIQHDCSLPPNWPGNDKREELAQMAVPLFIFAATACRFIQEGKHPDRRLKKFLEFKGTGKGQMDTIYLPILYNFLGNDKEELQDLLRDFHTIVGAIILLSDPLSIQSLASLLELETQYISEVLQSLHSVLHIPSDHEAPVRILHLSFRDYLLATRSRFHINTQKTHENIALHCLRVMNVRLEDNICKLPSYGTQYKDVEPQIIDKYITADLKYACRYWVHHLEQSKGQIIDYNILSFLQKHFLHWLEVLALIGEISEAIVSIDILKLRICTQVGPELSDFLYDAGRFTRQNSYMAGIAPLQLYRAGLIFAPTNSIIKQIFYSKVKDQLAVKIAVESSWSPSLQTLEGHSSFVHSVAFAPDGRTLASGSDDNTVKLWDTATGIERRTLTGHSNSVFSVVVSPDGRTLASGSGDDTIKLWNTATGIEQHTLTGHSSSVSSVAFSPDGRTLASGSHDNTVKLWNTVAGVEQRTLTGHSNLVFSVVFSPNGRILASGSWDNTIKLWNIATGVEQHTLTGYSELIFSVAFSPDGRTLASGSDDNTVKLWDTDTGIEKCTLTGHSNLIRSVAFSPNSRMVASGSEDNTVKLWDTDTGVEQGTLTGHSDFIRSVAFSPDGCMLVSGSNDSTVKLWDITAGAEQRTLIGHSDWVRSMAFSQDGCILASGSDDNTVKLWDTATGAEQRTLTGHSSLVFSVAFSLDGRTLASGSGDNTIKLWNTATGVKQHTLTGHSNFIRSVAFSPDSRTLASGSDDNTIKIWNTATGIEQRTLTGHSSSVFSVVFSPDGYILASSSGDNTIKLWNTATGIEQRILTGHSNLIRSVVFSPDSRMLASGSDDNTVKLWNTTAGVEQRTLTGHSKLVTSVAFSPDGRTLVSGSWDDTIKLWDTATGVEQRTLTGHSSSVNSMLNQSSTSYSISVTDSWVFLRGDRALWLPAEYRPFRCFAVKDTVLSLGLANGRVTIIGFDIL</sequence>
<dbReference type="CDD" id="cd00200">
    <property type="entry name" value="WD40"/>
    <property type="match status" value="2"/>
</dbReference>
<accession>A0A1L9WRZ1</accession>
<feature type="repeat" description="WD" evidence="3">
    <location>
        <begin position="879"/>
        <end position="920"/>
    </location>
</feature>
<dbReference type="OMA" id="TTTGIEC"/>
<feature type="repeat" description="WD" evidence="3">
    <location>
        <begin position="1257"/>
        <end position="1298"/>
    </location>
</feature>
<dbReference type="SUPFAM" id="SSF52540">
    <property type="entry name" value="P-loop containing nucleoside triphosphate hydrolases"/>
    <property type="match status" value="1"/>
</dbReference>
<feature type="repeat" description="WD" evidence="3">
    <location>
        <begin position="921"/>
        <end position="962"/>
    </location>
</feature>
<dbReference type="InterPro" id="IPR036322">
    <property type="entry name" value="WD40_repeat_dom_sf"/>
</dbReference>
<feature type="repeat" description="WD" evidence="3">
    <location>
        <begin position="1131"/>
        <end position="1172"/>
    </location>
</feature>
<keyword evidence="2" id="KW-0677">Repeat</keyword>
<feature type="repeat" description="WD" evidence="3">
    <location>
        <begin position="1383"/>
        <end position="1424"/>
    </location>
</feature>
<dbReference type="Pfam" id="PF24883">
    <property type="entry name" value="NPHP3_N"/>
    <property type="match status" value="1"/>
</dbReference>
<evidence type="ECO:0000256" key="3">
    <source>
        <dbReference type="PROSITE-ProRule" id="PRU00221"/>
    </source>
</evidence>
<proteinExistence type="predicted"/>
<dbReference type="EMBL" id="KV878979">
    <property type="protein sequence ID" value="OJJ98902.1"/>
    <property type="molecule type" value="Genomic_DNA"/>
</dbReference>
<dbReference type="PANTHER" id="PTHR44129">
    <property type="entry name" value="WD REPEAT-CONTAINING PROTEIN POP1"/>
    <property type="match status" value="1"/>
</dbReference>
<dbReference type="PRINTS" id="PR00320">
    <property type="entry name" value="GPROTEINBRPT"/>
</dbReference>
<dbReference type="GeneID" id="30970274"/>
<feature type="repeat" description="WD" evidence="3">
    <location>
        <begin position="1341"/>
        <end position="1382"/>
    </location>
</feature>
<dbReference type="Gene3D" id="2.130.10.10">
    <property type="entry name" value="YVTN repeat-like/Quinoprotein amine dehydrogenase"/>
    <property type="match status" value="7"/>
</dbReference>
<keyword evidence="1 3" id="KW-0853">WD repeat</keyword>
<evidence type="ECO:0000259" key="5">
    <source>
        <dbReference type="Pfam" id="PF24883"/>
    </source>
</evidence>
<dbReference type="PROSITE" id="PS00678">
    <property type="entry name" value="WD_REPEATS_1"/>
    <property type="match status" value="11"/>
</dbReference>
<evidence type="ECO:0000256" key="2">
    <source>
        <dbReference type="ARBA" id="ARBA00022737"/>
    </source>
</evidence>
<dbReference type="InterPro" id="IPR020472">
    <property type="entry name" value="WD40_PAC1"/>
</dbReference>
<feature type="repeat" description="WD" evidence="3">
    <location>
        <begin position="1173"/>
        <end position="1214"/>
    </location>
</feature>
<dbReference type="PROSITE" id="PS50082">
    <property type="entry name" value="WD_REPEATS_2"/>
    <property type="match status" value="13"/>
</dbReference>
<dbReference type="SUPFAM" id="SSF50978">
    <property type="entry name" value="WD40 repeat-like"/>
    <property type="match status" value="2"/>
</dbReference>